<keyword evidence="2" id="KW-1185">Reference proteome</keyword>
<gene>
    <name evidence="1" type="ORF">BTMF_LOCUS1384</name>
</gene>
<protein>
    <submittedName>
        <fullName evidence="3">Transcriptional regulator</fullName>
    </submittedName>
</protein>
<accession>A0A0R3Q6V2</accession>
<organism evidence="3">
    <name type="scientific">Brugia timori</name>
    <dbReference type="NCBI Taxonomy" id="42155"/>
    <lineage>
        <taxon>Eukaryota</taxon>
        <taxon>Metazoa</taxon>
        <taxon>Ecdysozoa</taxon>
        <taxon>Nematoda</taxon>
        <taxon>Chromadorea</taxon>
        <taxon>Rhabditida</taxon>
        <taxon>Spirurina</taxon>
        <taxon>Spiruromorpha</taxon>
        <taxon>Filarioidea</taxon>
        <taxon>Onchocercidae</taxon>
        <taxon>Brugia</taxon>
    </lineage>
</organism>
<sequence length="50" mass="5922">MELGRNAFFLTNDFFMNHRNMLTTSGQSLFDKWVEKRAVRLDDKDIIVSL</sequence>
<name>A0A0R3Q6V2_9BILA</name>
<dbReference type="WBParaSite" id="BTMF_0000205601-mRNA-1">
    <property type="protein sequence ID" value="BTMF_0000205601-mRNA-1"/>
    <property type="gene ID" value="BTMF_0000205601"/>
</dbReference>
<dbReference type="AlphaFoldDB" id="A0A0R3Q6V2"/>
<dbReference type="EMBL" id="UZAG01000995">
    <property type="protein sequence ID" value="VDO10103.1"/>
    <property type="molecule type" value="Genomic_DNA"/>
</dbReference>
<reference evidence="3" key="1">
    <citation type="submission" date="2017-02" db="UniProtKB">
        <authorList>
            <consortium name="WormBaseParasite"/>
        </authorList>
    </citation>
    <scope>IDENTIFICATION</scope>
</reference>
<evidence type="ECO:0000313" key="1">
    <source>
        <dbReference type="EMBL" id="VDO10103.1"/>
    </source>
</evidence>
<dbReference type="Proteomes" id="UP000280834">
    <property type="component" value="Unassembled WGS sequence"/>
</dbReference>
<proteinExistence type="predicted"/>
<reference evidence="1 2" key="2">
    <citation type="submission" date="2018-11" db="EMBL/GenBank/DDBJ databases">
        <authorList>
            <consortium name="Pathogen Informatics"/>
        </authorList>
    </citation>
    <scope>NUCLEOTIDE SEQUENCE [LARGE SCALE GENOMIC DNA]</scope>
</reference>
<dbReference type="STRING" id="42155.A0A0R3Q6V2"/>
<evidence type="ECO:0000313" key="3">
    <source>
        <dbReference type="WBParaSite" id="BTMF_0000205601-mRNA-1"/>
    </source>
</evidence>
<evidence type="ECO:0000313" key="2">
    <source>
        <dbReference type="Proteomes" id="UP000280834"/>
    </source>
</evidence>